<dbReference type="InterPro" id="IPR050153">
    <property type="entry name" value="Metal_Ion_Import_ABC"/>
</dbReference>
<evidence type="ECO:0000256" key="1">
    <source>
        <dbReference type="ARBA" id="ARBA00005417"/>
    </source>
</evidence>
<dbReference type="Pfam" id="PF00005">
    <property type="entry name" value="ABC_tran"/>
    <property type="match status" value="1"/>
</dbReference>
<keyword evidence="5" id="KW-0864">Zinc transport</keyword>
<dbReference type="PANTHER" id="PTHR42734">
    <property type="entry name" value="METAL TRANSPORT SYSTEM ATP-BINDING PROTEIN TM_0124-RELATED"/>
    <property type="match status" value="1"/>
</dbReference>
<dbReference type="RefSeq" id="WP_267611583.1">
    <property type="nucleotide sequence ID" value="NZ_JAOVZQ010000001.1"/>
</dbReference>
<organism evidence="8 9">
    <name type="scientific">Hoeflea ulvae</name>
    <dbReference type="NCBI Taxonomy" id="2983764"/>
    <lineage>
        <taxon>Bacteria</taxon>
        <taxon>Pseudomonadati</taxon>
        <taxon>Pseudomonadota</taxon>
        <taxon>Alphaproteobacteria</taxon>
        <taxon>Hyphomicrobiales</taxon>
        <taxon>Rhizobiaceae</taxon>
        <taxon>Hoeflea</taxon>
    </lineage>
</organism>
<proteinExistence type="inferred from homology"/>
<reference evidence="8" key="1">
    <citation type="submission" date="2022-10" db="EMBL/GenBank/DDBJ databases">
        <title>Hoeflea sp. J2-29, isolated from marine algae.</title>
        <authorList>
            <person name="Kristyanto S."/>
            <person name="Kim J.M."/>
            <person name="Jeon C.O."/>
        </authorList>
    </citation>
    <scope>NUCLEOTIDE SEQUENCE</scope>
    <source>
        <strain evidence="8">J2-29</strain>
    </source>
</reference>
<keyword evidence="9" id="KW-1185">Reference proteome</keyword>
<dbReference type="GO" id="GO:0005524">
    <property type="term" value="F:ATP binding"/>
    <property type="evidence" value="ECO:0007669"/>
    <property type="project" value="UniProtKB-KW"/>
</dbReference>
<keyword evidence="5" id="KW-0862">Zinc</keyword>
<evidence type="ECO:0000313" key="8">
    <source>
        <dbReference type="EMBL" id="MCY0093629.1"/>
    </source>
</evidence>
<dbReference type="PROSITE" id="PS00211">
    <property type="entry name" value="ABC_TRANSPORTER_1"/>
    <property type="match status" value="1"/>
</dbReference>
<dbReference type="InterPro" id="IPR003439">
    <property type="entry name" value="ABC_transporter-like_ATP-bd"/>
</dbReference>
<protein>
    <submittedName>
        <fullName evidence="8">ABC transporter ATP-binding protein</fullName>
    </submittedName>
</protein>
<dbReference type="PROSITE" id="PS50893">
    <property type="entry name" value="ABC_TRANSPORTER_2"/>
    <property type="match status" value="1"/>
</dbReference>
<sequence length="256" mass="27679">MVATMIAAQALGFRHSDTSPWLFENLSFSLQPGQTLALLGRNGRGKTTLLKCLAELIRPTAGTISSDGPLGYVPQHFVTPFAYSVFDVVLMGRARHIGMFSNPSAQDRLRTAEVLELVGLSAFSGRAIGTLSGGERQLALIARALASEADILLLDEPASALDFHNQALVLSMLRRLSAQRGLTILMTTHEPTHALQIADRAVFLYGSGKVEEGAIDMMCTEEKLSELYSLSMKRLDYPTGGTTSSNIVADYASMDR</sequence>
<keyword evidence="4 8" id="KW-0067">ATP-binding</keyword>
<evidence type="ECO:0000313" key="9">
    <source>
        <dbReference type="Proteomes" id="UP001081283"/>
    </source>
</evidence>
<evidence type="ECO:0000256" key="5">
    <source>
        <dbReference type="ARBA" id="ARBA00022906"/>
    </source>
</evidence>
<name>A0ABT3YCX2_9HYPH</name>
<keyword evidence="2" id="KW-0813">Transport</keyword>
<accession>A0ABT3YCX2</accession>
<keyword evidence="6" id="KW-0406">Ion transport</keyword>
<dbReference type="InterPro" id="IPR027417">
    <property type="entry name" value="P-loop_NTPase"/>
</dbReference>
<dbReference type="EMBL" id="JAOVZQ010000001">
    <property type="protein sequence ID" value="MCY0093629.1"/>
    <property type="molecule type" value="Genomic_DNA"/>
</dbReference>
<dbReference type="Gene3D" id="3.40.50.300">
    <property type="entry name" value="P-loop containing nucleotide triphosphate hydrolases"/>
    <property type="match status" value="1"/>
</dbReference>
<comment type="similarity">
    <text evidence="1">Belongs to the ABC transporter superfamily.</text>
</comment>
<dbReference type="SMART" id="SM00382">
    <property type="entry name" value="AAA"/>
    <property type="match status" value="1"/>
</dbReference>
<feature type="domain" description="ABC transporter" evidence="7">
    <location>
        <begin position="6"/>
        <end position="231"/>
    </location>
</feature>
<evidence type="ECO:0000259" key="7">
    <source>
        <dbReference type="PROSITE" id="PS50893"/>
    </source>
</evidence>
<dbReference type="SUPFAM" id="SSF52540">
    <property type="entry name" value="P-loop containing nucleoside triphosphate hydrolases"/>
    <property type="match status" value="1"/>
</dbReference>
<evidence type="ECO:0000256" key="4">
    <source>
        <dbReference type="ARBA" id="ARBA00022840"/>
    </source>
</evidence>
<gene>
    <name evidence="8" type="ORF">OEG82_06300</name>
</gene>
<dbReference type="InterPro" id="IPR003593">
    <property type="entry name" value="AAA+_ATPase"/>
</dbReference>
<evidence type="ECO:0000256" key="6">
    <source>
        <dbReference type="ARBA" id="ARBA00023065"/>
    </source>
</evidence>
<keyword evidence="3" id="KW-0547">Nucleotide-binding</keyword>
<evidence type="ECO:0000256" key="3">
    <source>
        <dbReference type="ARBA" id="ARBA00022741"/>
    </source>
</evidence>
<dbReference type="Proteomes" id="UP001081283">
    <property type="component" value="Unassembled WGS sequence"/>
</dbReference>
<dbReference type="PANTHER" id="PTHR42734:SF19">
    <property type="entry name" value="IRON COMPOUNDS ABC TRANSPORTER, ATP-BINDING PROTEIN"/>
    <property type="match status" value="1"/>
</dbReference>
<comment type="caution">
    <text evidence="8">The sequence shown here is derived from an EMBL/GenBank/DDBJ whole genome shotgun (WGS) entry which is preliminary data.</text>
</comment>
<dbReference type="InterPro" id="IPR017871">
    <property type="entry name" value="ABC_transporter-like_CS"/>
</dbReference>
<evidence type="ECO:0000256" key="2">
    <source>
        <dbReference type="ARBA" id="ARBA00022448"/>
    </source>
</evidence>